<dbReference type="GO" id="GO:0008360">
    <property type="term" value="P:regulation of cell shape"/>
    <property type="evidence" value="ECO:0007669"/>
    <property type="project" value="UniProtKB-UniRule"/>
</dbReference>
<dbReference type="GO" id="GO:0005576">
    <property type="term" value="C:extracellular region"/>
    <property type="evidence" value="ECO:0007669"/>
    <property type="project" value="TreeGrafter"/>
</dbReference>
<protein>
    <submittedName>
        <fullName evidence="12">L,D-transpeptidase</fullName>
    </submittedName>
</protein>
<evidence type="ECO:0000256" key="9">
    <source>
        <dbReference type="PROSITE-ProRule" id="PRU01373"/>
    </source>
</evidence>
<dbReference type="GO" id="GO:0018104">
    <property type="term" value="P:peptidoglycan-protein cross-linking"/>
    <property type="evidence" value="ECO:0007669"/>
    <property type="project" value="TreeGrafter"/>
</dbReference>
<keyword evidence="4" id="KW-0808">Transferase</keyword>
<dbReference type="UniPathway" id="UPA00219"/>
<comment type="pathway">
    <text evidence="1 9">Cell wall biogenesis; peptidoglycan biosynthesis.</text>
</comment>
<evidence type="ECO:0000256" key="4">
    <source>
        <dbReference type="ARBA" id="ARBA00022679"/>
    </source>
</evidence>
<dbReference type="InterPro" id="IPR005490">
    <property type="entry name" value="LD_TPept_cat_dom"/>
</dbReference>
<dbReference type="AlphaFoldDB" id="A0A6I2UA14"/>
<evidence type="ECO:0000256" key="5">
    <source>
        <dbReference type="ARBA" id="ARBA00022801"/>
    </source>
</evidence>
<gene>
    <name evidence="12" type="ORF">FYJ84_04925</name>
</gene>
<dbReference type="CDD" id="cd16913">
    <property type="entry name" value="YkuD_like"/>
    <property type="match status" value="1"/>
</dbReference>
<keyword evidence="5" id="KW-0378">Hydrolase</keyword>
<feature type="active site" description="Nucleophile" evidence="9">
    <location>
        <position position="182"/>
    </location>
</feature>
<feature type="chain" id="PRO_5026147145" evidence="10">
    <location>
        <begin position="33"/>
        <end position="213"/>
    </location>
</feature>
<name>A0A6I2UA14_9FIRM</name>
<dbReference type="EMBL" id="VUNR01000006">
    <property type="protein sequence ID" value="MSU08333.1"/>
    <property type="molecule type" value="Genomic_DNA"/>
</dbReference>
<keyword evidence="13" id="KW-1185">Reference proteome</keyword>
<organism evidence="12 13">
    <name type="scientific">Anaerovibrio slackiae</name>
    <dbReference type="NCBI Taxonomy" id="2652309"/>
    <lineage>
        <taxon>Bacteria</taxon>
        <taxon>Bacillati</taxon>
        <taxon>Bacillota</taxon>
        <taxon>Negativicutes</taxon>
        <taxon>Selenomonadales</taxon>
        <taxon>Selenomonadaceae</taxon>
        <taxon>Anaerovibrio</taxon>
    </lineage>
</organism>
<keyword evidence="6 9" id="KW-0133">Cell shape</keyword>
<dbReference type="Pfam" id="PF03734">
    <property type="entry name" value="YkuD"/>
    <property type="match status" value="1"/>
</dbReference>
<evidence type="ECO:0000256" key="6">
    <source>
        <dbReference type="ARBA" id="ARBA00022960"/>
    </source>
</evidence>
<proteinExistence type="inferred from homology"/>
<dbReference type="InterPro" id="IPR038063">
    <property type="entry name" value="Transpep_catalytic_dom"/>
</dbReference>
<evidence type="ECO:0000256" key="8">
    <source>
        <dbReference type="ARBA" id="ARBA00023316"/>
    </source>
</evidence>
<sequence>MEEMYMRRFLCRVRFWLAVFFACVMVAGNAGAAGAAEITENQAGATAAALDAVPVYKIYVHKVSHTLELYRDGEVYKRYGCATGMNTGDKQRPGDHRTPFSWGYIMASIPGAEPWTPSEYVPFVVDEVVYAGHWTHDFGDGKGEIAGAYGPWFISLNTGWDGIGIHGTHDENSIGTNASEGCIRLRNADVQELKDIICQVNGGIGVQVVISED</sequence>
<evidence type="ECO:0000256" key="2">
    <source>
        <dbReference type="ARBA" id="ARBA00005992"/>
    </source>
</evidence>
<evidence type="ECO:0000256" key="7">
    <source>
        <dbReference type="ARBA" id="ARBA00022984"/>
    </source>
</evidence>
<reference evidence="12 13" key="1">
    <citation type="submission" date="2019-08" db="EMBL/GenBank/DDBJ databases">
        <title>In-depth cultivation of the pig gut microbiome towards novel bacterial diversity and tailored functional studies.</title>
        <authorList>
            <person name="Wylensek D."/>
            <person name="Hitch T.C.A."/>
            <person name="Clavel T."/>
        </authorList>
    </citation>
    <scope>NUCLEOTIDE SEQUENCE [LARGE SCALE GENOMIC DNA]</scope>
    <source>
        <strain evidence="12 13">WCA-693-APC-5D-A</strain>
    </source>
</reference>
<keyword evidence="3" id="KW-0328">Glycosyltransferase</keyword>
<dbReference type="InterPro" id="IPR050979">
    <property type="entry name" value="LD-transpeptidase"/>
</dbReference>
<dbReference type="GO" id="GO:0071972">
    <property type="term" value="F:peptidoglycan L,D-transpeptidase activity"/>
    <property type="evidence" value="ECO:0007669"/>
    <property type="project" value="TreeGrafter"/>
</dbReference>
<feature type="active site" description="Proton donor/acceptor" evidence="9">
    <location>
        <position position="166"/>
    </location>
</feature>
<dbReference type="PANTHER" id="PTHR30582:SF24">
    <property type="entry name" value="L,D-TRANSPEPTIDASE ERFK_SRFK-RELATED"/>
    <property type="match status" value="1"/>
</dbReference>
<dbReference type="Proteomes" id="UP000433181">
    <property type="component" value="Unassembled WGS sequence"/>
</dbReference>
<evidence type="ECO:0000313" key="13">
    <source>
        <dbReference type="Proteomes" id="UP000433181"/>
    </source>
</evidence>
<dbReference type="GO" id="GO:0071555">
    <property type="term" value="P:cell wall organization"/>
    <property type="evidence" value="ECO:0007669"/>
    <property type="project" value="UniProtKB-UniRule"/>
</dbReference>
<evidence type="ECO:0000313" key="12">
    <source>
        <dbReference type="EMBL" id="MSU08333.1"/>
    </source>
</evidence>
<keyword evidence="8 9" id="KW-0961">Cell wall biogenesis/degradation</keyword>
<dbReference type="PANTHER" id="PTHR30582">
    <property type="entry name" value="L,D-TRANSPEPTIDASE"/>
    <property type="match status" value="1"/>
</dbReference>
<evidence type="ECO:0000256" key="3">
    <source>
        <dbReference type="ARBA" id="ARBA00022676"/>
    </source>
</evidence>
<dbReference type="PROSITE" id="PS52029">
    <property type="entry name" value="LD_TPASE"/>
    <property type="match status" value="1"/>
</dbReference>
<dbReference type="Gene3D" id="2.40.440.10">
    <property type="entry name" value="L,D-transpeptidase catalytic domain-like"/>
    <property type="match status" value="1"/>
</dbReference>
<keyword evidence="7 9" id="KW-0573">Peptidoglycan synthesis</keyword>
<keyword evidence="10" id="KW-0732">Signal</keyword>
<dbReference type="GO" id="GO:0016757">
    <property type="term" value="F:glycosyltransferase activity"/>
    <property type="evidence" value="ECO:0007669"/>
    <property type="project" value="UniProtKB-KW"/>
</dbReference>
<comment type="caution">
    <text evidence="12">The sequence shown here is derived from an EMBL/GenBank/DDBJ whole genome shotgun (WGS) entry which is preliminary data.</text>
</comment>
<dbReference type="SUPFAM" id="SSF141523">
    <property type="entry name" value="L,D-transpeptidase catalytic domain-like"/>
    <property type="match status" value="1"/>
</dbReference>
<comment type="similarity">
    <text evidence="2">Belongs to the YkuD family.</text>
</comment>
<feature type="signal peptide" evidence="10">
    <location>
        <begin position="1"/>
        <end position="32"/>
    </location>
</feature>
<feature type="domain" description="L,D-TPase catalytic" evidence="11">
    <location>
        <begin position="56"/>
        <end position="211"/>
    </location>
</feature>
<evidence type="ECO:0000256" key="1">
    <source>
        <dbReference type="ARBA" id="ARBA00004752"/>
    </source>
</evidence>
<evidence type="ECO:0000259" key="11">
    <source>
        <dbReference type="PROSITE" id="PS52029"/>
    </source>
</evidence>
<evidence type="ECO:0000256" key="10">
    <source>
        <dbReference type="SAM" id="SignalP"/>
    </source>
</evidence>
<accession>A0A6I2UA14</accession>